<protein>
    <submittedName>
        <fullName evidence="3">CSON014978 protein</fullName>
    </submittedName>
</protein>
<evidence type="ECO:0000256" key="1">
    <source>
        <dbReference type="ARBA" id="ARBA00008418"/>
    </source>
</evidence>
<dbReference type="PROSITE" id="PS51089">
    <property type="entry name" value="HP"/>
    <property type="match status" value="1"/>
</dbReference>
<dbReference type="PRINTS" id="PR00597">
    <property type="entry name" value="GELSOLIN"/>
</dbReference>
<dbReference type="SMART" id="SM00153">
    <property type="entry name" value="VHP"/>
    <property type="match status" value="1"/>
</dbReference>
<dbReference type="GO" id="GO:0005546">
    <property type="term" value="F:phosphatidylinositol-4,5-bisphosphate binding"/>
    <property type="evidence" value="ECO:0007669"/>
    <property type="project" value="TreeGrafter"/>
</dbReference>
<dbReference type="GO" id="GO:0005737">
    <property type="term" value="C:cytoplasm"/>
    <property type="evidence" value="ECO:0007669"/>
    <property type="project" value="TreeGrafter"/>
</dbReference>
<dbReference type="Pfam" id="PF00626">
    <property type="entry name" value="Gelsolin"/>
    <property type="match status" value="2"/>
</dbReference>
<dbReference type="InterPro" id="IPR036886">
    <property type="entry name" value="Villin_headpiece_dom_sf"/>
</dbReference>
<dbReference type="InterPro" id="IPR007123">
    <property type="entry name" value="Gelsolin-like_dom"/>
</dbReference>
<dbReference type="GO" id="GO:0015629">
    <property type="term" value="C:actin cytoskeleton"/>
    <property type="evidence" value="ECO:0007669"/>
    <property type="project" value="TreeGrafter"/>
</dbReference>
<dbReference type="OMA" id="LIFVWIG"/>
<dbReference type="Gene3D" id="3.40.20.10">
    <property type="entry name" value="Severin"/>
    <property type="match status" value="6"/>
</dbReference>
<evidence type="ECO:0000313" key="3">
    <source>
        <dbReference type="EMBL" id="SSX27949.1"/>
    </source>
</evidence>
<dbReference type="GO" id="GO:0051014">
    <property type="term" value="P:actin filament severing"/>
    <property type="evidence" value="ECO:0007669"/>
    <property type="project" value="TreeGrafter"/>
</dbReference>
<dbReference type="SUPFAM" id="SSF55753">
    <property type="entry name" value="Actin depolymerizing proteins"/>
    <property type="match status" value="6"/>
</dbReference>
<name>A0A336MGA1_CULSO</name>
<dbReference type="InterPro" id="IPR003128">
    <property type="entry name" value="Villin_headpiece"/>
</dbReference>
<dbReference type="GO" id="GO:0051016">
    <property type="term" value="P:barbed-end actin filament capping"/>
    <property type="evidence" value="ECO:0007669"/>
    <property type="project" value="TreeGrafter"/>
</dbReference>
<dbReference type="SUPFAM" id="SSF47050">
    <property type="entry name" value="VHP, Villin headpiece domain"/>
    <property type="match status" value="1"/>
</dbReference>
<organism evidence="3">
    <name type="scientific">Culicoides sonorensis</name>
    <name type="common">Biting midge</name>
    <dbReference type="NCBI Taxonomy" id="179676"/>
    <lineage>
        <taxon>Eukaryota</taxon>
        <taxon>Metazoa</taxon>
        <taxon>Ecdysozoa</taxon>
        <taxon>Arthropoda</taxon>
        <taxon>Hexapoda</taxon>
        <taxon>Insecta</taxon>
        <taxon>Pterygota</taxon>
        <taxon>Neoptera</taxon>
        <taxon>Endopterygota</taxon>
        <taxon>Diptera</taxon>
        <taxon>Nematocera</taxon>
        <taxon>Chironomoidea</taxon>
        <taxon>Ceratopogonidae</taxon>
        <taxon>Ceratopogoninae</taxon>
        <taxon>Culicoides</taxon>
        <taxon>Monoculicoides</taxon>
    </lineage>
</organism>
<sequence>MQILDIKQADCEHNKINYDEIKVDPSFRKINKHSVGFHIWKVDSTSIEAVPKSQYGTFYDENTYIIYAAAVKGTFPDKRAISRDIKTSTSRIERSIHIWLGENTTSDRSKAAAYKIIELDAHTDHTATLFRESQDNESCRFLSYFNGDEITILCGTNSISTPAFPRLYQIRGKTCSVCTQRKTISWQHFTSSCVMVLATKRILFVWIGRACNSIEKQRGLKIATKLKDQYVVPELTIVDDGYEQSMIERRKTEWNRFLNLGQRMVQPVFVAGPYQPPILKLYQCDTVSGIFRVELAKTGCLEQIDLYGKYPIYIIDAHLRGVWIWVGRKASKQERADAMRHARGYVIKKNYPSTLPVIRVIDRYEPAEFVNIFASWIYMDFNANSKKTLLEKFDALTLICRPKLAAQTQLIDDGSGEIKLYIIEYEDIKEIKKRGGTALYSGNCYIVHYTIGALDSNLSGSTSGIRHVMYLWCGRNCTNDDRESGEVYLAEMSEHLRNSVVQVKLTEGLESPHFLQIFKGRLIILNGRCTSHDAVSLTRRLPSVFMLKVVGNSTFTSKAIQVSNKTPYTPEDCYVLKSSETEVWIWCGQKSCGDTREMTKAIGTSLIGECTLVMEGNEPDEFLSAIGEKFAKQLKKAPSLNMTQCLETWDQTRIGFYICTVEQGKVVLSQIMGFDQQDLQPEHVYLLDIGSMVYVWIGAYATVEDRKNAWCAANTLLTLYTFSRDVNTPVAVIKQYQEPITFIGFFENWNYKFWEYHTSYERLRHQTEAPGVPIPLARTILPQIENGSDFDRYSKYPIDMLTGDASLLPSSVDPTRKEVHLTHDDFVAIFKMTFAEFDGLPKWKQVELKKQYKLF</sequence>
<dbReference type="PANTHER" id="PTHR11977:SF57">
    <property type="entry name" value="VILLIN-LIKE PROTEIN QUAIL"/>
    <property type="match status" value="1"/>
</dbReference>
<dbReference type="InterPro" id="IPR029006">
    <property type="entry name" value="ADF-H/Gelsolin-like_dom_sf"/>
</dbReference>
<dbReference type="Pfam" id="PF02209">
    <property type="entry name" value="VHP"/>
    <property type="match status" value="1"/>
</dbReference>
<dbReference type="GO" id="GO:0008154">
    <property type="term" value="P:actin polymerization or depolymerization"/>
    <property type="evidence" value="ECO:0007669"/>
    <property type="project" value="TreeGrafter"/>
</dbReference>
<dbReference type="EMBL" id="UFQT01000910">
    <property type="protein sequence ID" value="SSX27949.1"/>
    <property type="molecule type" value="Genomic_DNA"/>
</dbReference>
<dbReference type="VEuPathDB" id="VectorBase:CSON014978"/>
<dbReference type="GO" id="GO:0051015">
    <property type="term" value="F:actin filament binding"/>
    <property type="evidence" value="ECO:0007669"/>
    <property type="project" value="InterPro"/>
</dbReference>
<feature type="domain" description="HP" evidence="2">
    <location>
        <begin position="790"/>
        <end position="855"/>
    </location>
</feature>
<evidence type="ECO:0000259" key="2">
    <source>
        <dbReference type="PROSITE" id="PS51089"/>
    </source>
</evidence>
<dbReference type="AlphaFoldDB" id="A0A336MGA1"/>
<comment type="similarity">
    <text evidence="1">Belongs to the villin/gelsolin family.</text>
</comment>
<dbReference type="Gene3D" id="1.10.950.10">
    <property type="entry name" value="Villin headpiece domain"/>
    <property type="match status" value="1"/>
</dbReference>
<dbReference type="InterPro" id="IPR007122">
    <property type="entry name" value="Villin/Gelsolin"/>
</dbReference>
<dbReference type="SMART" id="SM00262">
    <property type="entry name" value="GEL"/>
    <property type="match status" value="6"/>
</dbReference>
<gene>
    <name evidence="3" type="primary">CSON014978</name>
</gene>
<accession>A0A336MGA1</accession>
<reference evidence="3" key="1">
    <citation type="submission" date="2018-07" db="EMBL/GenBank/DDBJ databases">
        <authorList>
            <person name="Quirk P.G."/>
            <person name="Krulwich T.A."/>
        </authorList>
    </citation>
    <scope>NUCLEOTIDE SEQUENCE</scope>
</reference>
<dbReference type="PANTHER" id="PTHR11977">
    <property type="entry name" value="VILLIN"/>
    <property type="match status" value="1"/>
</dbReference>
<proteinExistence type="inferred from homology"/>